<reference evidence="2 3" key="1">
    <citation type="submission" date="2017-06" db="EMBL/GenBank/DDBJ databases">
        <authorList>
            <consortium name="Pathogen Informatics"/>
        </authorList>
    </citation>
    <scope>NUCLEOTIDE SEQUENCE [LARGE SCALE GENOMIC DNA]</scope>
    <source>
        <strain evidence="2 3">NCTC12149</strain>
    </source>
</reference>
<dbReference type="AlphaFoldDB" id="A0AAJ4XF89"/>
<name>A0AAJ4XF89_9SPHI</name>
<dbReference type="Proteomes" id="UP000215355">
    <property type="component" value="Chromosome 1"/>
</dbReference>
<evidence type="ECO:0000313" key="2">
    <source>
        <dbReference type="EMBL" id="SNV62419.1"/>
    </source>
</evidence>
<feature type="compositionally biased region" description="Basic and acidic residues" evidence="1">
    <location>
        <begin position="41"/>
        <end position="60"/>
    </location>
</feature>
<evidence type="ECO:0000313" key="3">
    <source>
        <dbReference type="Proteomes" id="UP000215355"/>
    </source>
</evidence>
<protein>
    <submittedName>
        <fullName evidence="2">Uncharacterized protein</fullName>
    </submittedName>
</protein>
<proteinExistence type="predicted"/>
<dbReference type="EMBL" id="LT906468">
    <property type="protein sequence ID" value="SNV62419.1"/>
    <property type="molecule type" value="Genomic_DNA"/>
</dbReference>
<organism evidence="2 3">
    <name type="scientific">Sphingobacterium mizutaii</name>
    <dbReference type="NCBI Taxonomy" id="1010"/>
    <lineage>
        <taxon>Bacteria</taxon>
        <taxon>Pseudomonadati</taxon>
        <taxon>Bacteroidota</taxon>
        <taxon>Sphingobacteriia</taxon>
        <taxon>Sphingobacteriales</taxon>
        <taxon>Sphingobacteriaceae</taxon>
        <taxon>Sphingobacterium</taxon>
    </lineage>
</organism>
<dbReference type="KEGG" id="smiz:4412673_03797"/>
<sequence>MEKTGGRSRAYLSPEISVTFIELEEGIASGSASIRPVGQDGDFRPSEKWTEEKFTDDVSW</sequence>
<feature type="region of interest" description="Disordered" evidence="1">
    <location>
        <begin position="32"/>
        <end position="60"/>
    </location>
</feature>
<gene>
    <name evidence="2" type="ORF">SAMEA4412673_03797</name>
</gene>
<accession>A0AAJ4XF89</accession>
<evidence type="ECO:0000256" key="1">
    <source>
        <dbReference type="SAM" id="MobiDB-lite"/>
    </source>
</evidence>